<sequence length="150" mass="17186">MGFSPSFPERRKVYDFVNNSRALQVVSMRVRRIVAELAPNEVEFLPVTLVDHDKEVVSREHFIMNLLHRREVIDLEHSDVVRSSILKTEIQFVHGLALKQDIPPEGPHVFRPVHLRIRTFVDAVLRDALTQAGLTGCKFLPAHGWDGDED</sequence>
<accession>A0ABX9QF08</accession>
<gene>
    <name evidence="2" type="ORF">D7Y13_25785</name>
</gene>
<reference evidence="2 3" key="1">
    <citation type="submission" date="2018-09" db="EMBL/GenBank/DDBJ databases">
        <authorList>
            <person name="Livingstone P.G."/>
            <person name="Whitworth D.E."/>
        </authorList>
    </citation>
    <scope>NUCLEOTIDE SEQUENCE [LARGE SCALE GENOMIC DNA]</scope>
    <source>
        <strain evidence="2 3">CA031B</strain>
    </source>
</reference>
<name>A0ABX9QF08_9BACT</name>
<organism evidence="2 3">
    <name type="scientific">Corallococcus praedator</name>
    <dbReference type="NCBI Taxonomy" id="2316724"/>
    <lineage>
        <taxon>Bacteria</taxon>
        <taxon>Pseudomonadati</taxon>
        <taxon>Myxococcota</taxon>
        <taxon>Myxococcia</taxon>
        <taxon>Myxococcales</taxon>
        <taxon>Cystobacterineae</taxon>
        <taxon>Myxococcaceae</taxon>
        <taxon>Corallococcus</taxon>
    </lineage>
</organism>
<evidence type="ECO:0000259" key="1">
    <source>
        <dbReference type="Pfam" id="PF07791"/>
    </source>
</evidence>
<dbReference type="EMBL" id="RAWI01000227">
    <property type="protein sequence ID" value="RKI01006.1"/>
    <property type="molecule type" value="Genomic_DNA"/>
</dbReference>
<comment type="caution">
    <text evidence="2">The sequence shown here is derived from an EMBL/GenBank/DDBJ whole genome shotgun (WGS) entry which is preliminary data.</text>
</comment>
<keyword evidence="3" id="KW-1185">Reference proteome</keyword>
<evidence type="ECO:0000313" key="3">
    <source>
        <dbReference type="Proteomes" id="UP000278907"/>
    </source>
</evidence>
<dbReference type="InterPro" id="IPR012433">
    <property type="entry name" value="Imm11"/>
</dbReference>
<proteinExistence type="predicted"/>
<protein>
    <recommendedName>
        <fullName evidence="1">Immunity MXAN-0049 protein domain-containing protein</fullName>
    </recommendedName>
</protein>
<dbReference type="Pfam" id="PF07791">
    <property type="entry name" value="Imm11"/>
    <property type="match status" value="1"/>
</dbReference>
<dbReference type="Proteomes" id="UP000278907">
    <property type="component" value="Unassembled WGS sequence"/>
</dbReference>
<feature type="domain" description="Immunity MXAN-0049 protein" evidence="1">
    <location>
        <begin position="9"/>
        <end position="142"/>
    </location>
</feature>
<evidence type="ECO:0000313" key="2">
    <source>
        <dbReference type="EMBL" id="RKI01006.1"/>
    </source>
</evidence>